<reference evidence="2" key="1">
    <citation type="journal article" date="2024" name="Environ. Microbiol. Rep.">
        <title>Hiding in plain sight: The discovery of complete genomes of 11 hypothetical spindle-shaped viruses that putatively infect mesophilic ammonia-oxidizing archaea.</title>
        <authorList>
            <person name="Ni Y."/>
            <person name="Xu T."/>
            <person name="Yan S."/>
            <person name="Chen L."/>
            <person name="Wang Y."/>
        </authorList>
    </citation>
    <scope>NUCLEOTIDE SEQUENCE</scope>
    <source>
        <strain evidence="2">NTM1</strain>
    </source>
</reference>
<evidence type="ECO:0000256" key="1">
    <source>
        <dbReference type="SAM" id="MobiDB-lite"/>
    </source>
</evidence>
<dbReference type="EMBL" id="BK067788">
    <property type="protein sequence ID" value="DBA52031.1"/>
    <property type="molecule type" value="Genomic_DNA"/>
</dbReference>
<name>A0AAT9J7F6_9VIRU</name>
<evidence type="ECO:0000313" key="2">
    <source>
        <dbReference type="EMBL" id="DBA52031.1"/>
    </source>
</evidence>
<reference evidence="2" key="2">
    <citation type="submission" date="2024-03" db="EMBL/GenBank/DDBJ databases">
        <authorList>
            <person name="Ni Y."/>
            <person name="Xu T."/>
            <person name="Yan S."/>
            <person name="Chen L."/>
            <person name="Wang Y."/>
        </authorList>
    </citation>
    <scope>NUCLEOTIDE SEQUENCE</scope>
    <source>
        <strain evidence="2">NTM1</strain>
    </source>
</reference>
<protein>
    <submittedName>
        <fullName evidence="2">ORF73</fullName>
    </submittedName>
</protein>
<proteinExistence type="predicted"/>
<feature type="region of interest" description="Disordered" evidence="1">
    <location>
        <begin position="1"/>
        <end position="39"/>
    </location>
</feature>
<accession>A0AAT9J7F6</accession>
<sequence length="39" mass="4744">MHKRANELRDKIGYQAEDAKNSIEEKVYRSRHPEEEKEE</sequence>
<organism evidence="2">
    <name type="scientific">Nitrosopumilaceae spindle-shaped virus</name>
    <dbReference type="NCBI Taxonomy" id="3065433"/>
    <lineage>
        <taxon>Viruses</taxon>
    </lineage>
</organism>